<accession>A0A6D2IIE7</accession>
<organism evidence="2 3">
    <name type="scientific">Microthlaspi erraticum</name>
    <dbReference type="NCBI Taxonomy" id="1685480"/>
    <lineage>
        <taxon>Eukaryota</taxon>
        <taxon>Viridiplantae</taxon>
        <taxon>Streptophyta</taxon>
        <taxon>Embryophyta</taxon>
        <taxon>Tracheophyta</taxon>
        <taxon>Spermatophyta</taxon>
        <taxon>Magnoliopsida</taxon>
        <taxon>eudicotyledons</taxon>
        <taxon>Gunneridae</taxon>
        <taxon>Pentapetalae</taxon>
        <taxon>rosids</taxon>
        <taxon>malvids</taxon>
        <taxon>Brassicales</taxon>
        <taxon>Brassicaceae</taxon>
        <taxon>Coluteocarpeae</taxon>
        <taxon>Microthlaspi</taxon>
    </lineage>
</organism>
<dbReference type="Proteomes" id="UP000467841">
    <property type="component" value="Unassembled WGS sequence"/>
</dbReference>
<reference evidence="2" key="1">
    <citation type="submission" date="2020-01" db="EMBL/GenBank/DDBJ databases">
        <authorList>
            <person name="Mishra B."/>
        </authorList>
    </citation>
    <scope>NUCLEOTIDE SEQUENCE [LARGE SCALE GENOMIC DNA]</scope>
</reference>
<dbReference type="EMBL" id="CACVBM020001054">
    <property type="protein sequence ID" value="CAA7027371.1"/>
    <property type="molecule type" value="Genomic_DNA"/>
</dbReference>
<evidence type="ECO:0000313" key="2">
    <source>
        <dbReference type="EMBL" id="CAA7027371.1"/>
    </source>
</evidence>
<name>A0A6D2IIE7_9BRAS</name>
<sequence length="122" mass="13288">MAMQAGVGLSRILLLAGAGGVNEAAGSNQFIGGSCSEANYFDWKLCCNLQASLVSSLPQFMREYTGKVDELIKDKIEAQKEQDDKEVMCNSLIALCFLYRHVSFSTLHHAKDKGDYGEGFVG</sequence>
<evidence type="ECO:0000256" key="1">
    <source>
        <dbReference type="SAM" id="SignalP"/>
    </source>
</evidence>
<proteinExistence type="predicted"/>
<keyword evidence="3" id="KW-1185">Reference proteome</keyword>
<gene>
    <name evidence="2" type="ORF">MERR_LOCUS14606</name>
</gene>
<feature type="signal peptide" evidence="1">
    <location>
        <begin position="1"/>
        <end position="20"/>
    </location>
</feature>
<evidence type="ECO:0000313" key="3">
    <source>
        <dbReference type="Proteomes" id="UP000467841"/>
    </source>
</evidence>
<protein>
    <submittedName>
        <fullName evidence="2">Uncharacterized protein</fullName>
    </submittedName>
</protein>
<dbReference type="AlphaFoldDB" id="A0A6D2IIE7"/>
<feature type="chain" id="PRO_5025344039" evidence="1">
    <location>
        <begin position="21"/>
        <end position="122"/>
    </location>
</feature>
<comment type="caution">
    <text evidence="2">The sequence shown here is derived from an EMBL/GenBank/DDBJ whole genome shotgun (WGS) entry which is preliminary data.</text>
</comment>
<dbReference type="OrthoDB" id="2113814at2759"/>
<keyword evidence="1" id="KW-0732">Signal</keyword>